<name>A0ABP5MMZ4_9MICO</name>
<dbReference type="PROSITE" id="PS51273">
    <property type="entry name" value="GATASE_TYPE_1"/>
    <property type="match status" value="1"/>
</dbReference>
<dbReference type="CDD" id="cd01745">
    <property type="entry name" value="GATase1_2"/>
    <property type="match status" value="1"/>
</dbReference>
<dbReference type="EMBL" id="BAAAQT010000008">
    <property type="protein sequence ID" value="GAA2175972.1"/>
    <property type="molecule type" value="Genomic_DNA"/>
</dbReference>
<gene>
    <name evidence="1" type="ORF">GCM10009846_27950</name>
</gene>
<reference evidence="2" key="1">
    <citation type="journal article" date="2019" name="Int. J. Syst. Evol. Microbiol.">
        <title>The Global Catalogue of Microorganisms (GCM) 10K type strain sequencing project: providing services to taxonomists for standard genome sequencing and annotation.</title>
        <authorList>
            <consortium name="The Broad Institute Genomics Platform"/>
            <consortium name="The Broad Institute Genome Sequencing Center for Infectious Disease"/>
            <person name="Wu L."/>
            <person name="Ma J."/>
        </authorList>
    </citation>
    <scope>NUCLEOTIDE SEQUENCE [LARGE SCALE GENOMIC DNA]</scope>
    <source>
        <strain evidence="2">JCM 16026</strain>
    </source>
</reference>
<proteinExistence type="predicted"/>
<evidence type="ECO:0000313" key="2">
    <source>
        <dbReference type="Proteomes" id="UP001501599"/>
    </source>
</evidence>
<dbReference type="Proteomes" id="UP001501599">
    <property type="component" value="Unassembled WGS sequence"/>
</dbReference>
<accession>A0ABP5MMZ4</accession>
<evidence type="ECO:0008006" key="3">
    <source>
        <dbReference type="Google" id="ProtNLM"/>
    </source>
</evidence>
<dbReference type="InterPro" id="IPR044668">
    <property type="entry name" value="PuuD-like"/>
</dbReference>
<dbReference type="PANTHER" id="PTHR43235">
    <property type="entry name" value="GLUTAMINE AMIDOTRANSFERASE PB2B2.05-RELATED"/>
    <property type="match status" value="1"/>
</dbReference>
<dbReference type="PANTHER" id="PTHR43235:SF1">
    <property type="entry name" value="GLUTAMINE AMIDOTRANSFERASE PB2B2.05-RELATED"/>
    <property type="match status" value="1"/>
</dbReference>
<dbReference type="Gene3D" id="3.40.50.880">
    <property type="match status" value="1"/>
</dbReference>
<dbReference type="InterPro" id="IPR029062">
    <property type="entry name" value="Class_I_gatase-like"/>
</dbReference>
<keyword evidence="2" id="KW-1185">Reference proteome</keyword>
<evidence type="ECO:0000313" key="1">
    <source>
        <dbReference type="EMBL" id="GAA2175972.1"/>
    </source>
</evidence>
<dbReference type="Pfam" id="PF07722">
    <property type="entry name" value="Peptidase_C26"/>
    <property type="match status" value="1"/>
</dbReference>
<dbReference type="RefSeq" id="WP_344344682.1">
    <property type="nucleotide sequence ID" value="NZ_BAAAQT010000008.1"/>
</dbReference>
<comment type="caution">
    <text evidence="1">The sequence shown here is derived from an EMBL/GenBank/DDBJ whole genome shotgun (WGS) entry which is preliminary data.</text>
</comment>
<dbReference type="SUPFAM" id="SSF52317">
    <property type="entry name" value="Class I glutamine amidotransferase-like"/>
    <property type="match status" value="1"/>
</dbReference>
<organism evidence="1 2">
    <name type="scientific">Agrococcus versicolor</name>
    <dbReference type="NCBI Taxonomy" id="501482"/>
    <lineage>
        <taxon>Bacteria</taxon>
        <taxon>Bacillati</taxon>
        <taxon>Actinomycetota</taxon>
        <taxon>Actinomycetes</taxon>
        <taxon>Micrococcales</taxon>
        <taxon>Microbacteriaceae</taxon>
        <taxon>Agrococcus</taxon>
    </lineage>
</organism>
<dbReference type="InterPro" id="IPR011697">
    <property type="entry name" value="Peptidase_C26"/>
</dbReference>
<protein>
    <recommendedName>
        <fullName evidence="3">Gamma-glutamyl-gamma-aminobutyrate hydrolase family protein</fullName>
    </recommendedName>
</protein>
<sequence length="235" mass="25054">MRTAPITLISAGQMQHTLPYERSVQAAGGVAVVRRPADGLDAYLAVAPDAVVLAGGASIDPSHYGADYEAGVAFDPEPARDALELALLRHRATTTLPVLGICRGLQMVNVASGGTLWQHLPLHGHPDAHAPDVPRDQLVHGVRADSGVLASLLGTERFVVNSIHDQAVRRLAPGFRATVHTDDGHVVEGIESLDGRILAVQWHPEELAATHAQSRSLFTDLVRRAATRGDQRRSA</sequence>